<evidence type="ECO:0000256" key="2">
    <source>
        <dbReference type="SAM" id="SignalP"/>
    </source>
</evidence>
<keyword evidence="5" id="KW-1185">Reference proteome</keyword>
<name>A0A1W5ZYH9_9BACI</name>
<dbReference type="PROSITE" id="PS51257">
    <property type="entry name" value="PROKAR_LIPOPROTEIN"/>
    <property type="match status" value="1"/>
</dbReference>
<dbReference type="Proteomes" id="UP000192527">
    <property type="component" value="Chromosome"/>
</dbReference>
<feature type="compositionally biased region" description="Basic and acidic residues" evidence="1">
    <location>
        <begin position="144"/>
        <end position="159"/>
    </location>
</feature>
<proteinExistence type="predicted"/>
<evidence type="ECO:0000313" key="4">
    <source>
        <dbReference type="EMBL" id="ARI78342.1"/>
    </source>
</evidence>
<keyword evidence="2" id="KW-0732">Signal</keyword>
<dbReference type="EMBL" id="CP020772">
    <property type="protein sequence ID" value="ARI78342.1"/>
    <property type="molecule type" value="Genomic_DNA"/>
</dbReference>
<evidence type="ECO:0000259" key="3">
    <source>
        <dbReference type="Pfam" id="PF13115"/>
    </source>
</evidence>
<protein>
    <recommendedName>
        <fullName evidence="3">YtkA-like domain-containing protein</fullName>
    </recommendedName>
</protein>
<dbReference type="RefSeq" id="WP_085030801.1">
    <property type="nucleotide sequence ID" value="NZ_CP020772.1"/>
</dbReference>
<dbReference type="KEGG" id="hmn:HM131_16525"/>
<feature type="chain" id="PRO_5012077199" description="YtkA-like domain-containing protein" evidence="2">
    <location>
        <begin position="25"/>
        <end position="259"/>
    </location>
</feature>
<dbReference type="STRING" id="402384.HM131_16525"/>
<evidence type="ECO:0000313" key="5">
    <source>
        <dbReference type="Proteomes" id="UP000192527"/>
    </source>
</evidence>
<dbReference type="Gene3D" id="2.60.40.10">
    <property type="entry name" value="Immunoglobulins"/>
    <property type="match status" value="1"/>
</dbReference>
<accession>A0A1W5ZYH9</accession>
<sequence length="259" mass="28791">MKKTYMFLMTVLILILAACGTSEGEQDTTQGDETTEDSLTPPEVEVQFEGPLPVNEETTIKAVVTQGDKKVEDAEYVEFEIWNDAKGEDSSEKVKASHTSDGVYEASYTFKEEGTYQVIAHTQVGDLHTMPQKEVTVGEASADNSHDEANGKESSHDHGKGEFMVHLMTDNAFKAGTESTLTTHISRMESPFEDAIVRFEISSDQMDKHSFLDAEESEPGEYKAAHTFPSAGEYTINVHYEKPDEEIHGHKEETIKVTE</sequence>
<reference evidence="4 5" key="1">
    <citation type="submission" date="2017-04" db="EMBL/GenBank/DDBJ databases">
        <title>The whole genome sequencing and assembly of Halobacillus mangrovi strain.</title>
        <authorList>
            <person name="Lee S.-J."/>
            <person name="Park M.-K."/>
            <person name="Kim J.-Y."/>
            <person name="Lee Y.-J."/>
            <person name="Yi H."/>
            <person name="Bahn Y.-S."/>
            <person name="Kim J.F."/>
            <person name="Lee D.-W."/>
        </authorList>
    </citation>
    <scope>NUCLEOTIDE SEQUENCE [LARGE SCALE GENOMIC DNA]</scope>
    <source>
        <strain evidence="4 5">KTB 131</strain>
    </source>
</reference>
<dbReference type="Pfam" id="PF13115">
    <property type="entry name" value="YtkA"/>
    <property type="match status" value="2"/>
</dbReference>
<dbReference type="InterPro" id="IPR032693">
    <property type="entry name" value="YtkA-like_dom"/>
</dbReference>
<dbReference type="OrthoDB" id="2679563at2"/>
<feature type="domain" description="YtkA-like" evidence="3">
    <location>
        <begin position="43"/>
        <end position="121"/>
    </location>
</feature>
<organism evidence="4 5">
    <name type="scientific">Halobacillus mangrovi</name>
    <dbReference type="NCBI Taxonomy" id="402384"/>
    <lineage>
        <taxon>Bacteria</taxon>
        <taxon>Bacillati</taxon>
        <taxon>Bacillota</taxon>
        <taxon>Bacilli</taxon>
        <taxon>Bacillales</taxon>
        <taxon>Bacillaceae</taxon>
        <taxon>Halobacillus</taxon>
    </lineage>
</organism>
<feature type="region of interest" description="Disordered" evidence="1">
    <location>
        <begin position="136"/>
        <end position="159"/>
    </location>
</feature>
<gene>
    <name evidence="4" type="ORF">HM131_16525</name>
</gene>
<feature type="signal peptide" evidence="2">
    <location>
        <begin position="1"/>
        <end position="24"/>
    </location>
</feature>
<feature type="domain" description="YtkA-like" evidence="3">
    <location>
        <begin position="164"/>
        <end position="239"/>
    </location>
</feature>
<dbReference type="InterPro" id="IPR013783">
    <property type="entry name" value="Ig-like_fold"/>
</dbReference>
<evidence type="ECO:0000256" key="1">
    <source>
        <dbReference type="SAM" id="MobiDB-lite"/>
    </source>
</evidence>
<dbReference type="AlphaFoldDB" id="A0A1W5ZYH9"/>